<accession>A0A8W8MUW1</accession>
<feature type="compositionally biased region" description="Polar residues" evidence="1">
    <location>
        <begin position="183"/>
        <end position="193"/>
    </location>
</feature>
<feature type="compositionally biased region" description="Basic and acidic residues" evidence="1">
    <location>
        <begin position="67"/>
        <end position="100"/>
    </location>
</feature>
<feature type="compositionally biased region" description="Polar residues" evidence="1">
    <location>
        <begin position="101"/>
        <end position="119"/>
    </location>
</feature>
<feature type="compositionally biased region" description="Basic and acidic residues" evidence="1">
    <location>
        <begin position="1"/>
        <end position="53"/>
    </location>
</feature>
<dbReference type="AlphaFoldDB" id="A0A8W8MUW1"/>
<feature type="compositionally biased region" description="Basic and acidic residues" evidence="1">
    <location>
        <begin position="120"/>
        <end position="161"/>
    </location>
</feature>
<dbReference type="EnsemblMetazoa" id="G35179.2">
    <property type="protein sequence ID" value="G35179.2:cds"/>
    <property type="gene ID" value="G35179"/>
</dbReference>
<feature type="compositionally biased region" description="Basic and acidic residues" evidence="1">
    <location>
        <begin position="421"/>
        <end position="435"/>
    </location>
</feature>
<feature type="compositionally biased region" description="Polar residues" evidence="1">
    <location>
        <begin position="54"/>
        <end position="65"/>
    </location>
</feature>
<evidence type="ECO:0000313" key="3">
    <source>
        <dbReference type="Proteomes" id="UP000005408"/>
    </source>
</evidence>
<organism evidence="2 3">
    <name type="scientific">Magallana gigas</name>
    <name type="common">Pacific oyster</name>
    <name type="synonym">Crassostrea gigas</name>
    <dbReference type="NCBI Taxonomy" id="29159"/>
    <lineage>
        <taxon>Eukaryota</taxon>
        <taxon>Metazoa</taxon>
        <taxon>Spiralia</taxon>
        <taxon>Lophotrochozoa</taxon>
        <taxon>Mollusca</taxon>
        <taxon>Bivalvia</taxon>
        <taxon>Autobranchia</taxon>
        <taxon>Pteriomorphia</taxon>
        <taxon>Ostreida</taxon>
        <taxon>Ostreoidea</taxon>
        <taxon>Ostreidae</taxon>
        <taxon>Magallana</taxon>
    </lineage>
</organism>
<feature type="region of interest" description="Disordered" evidence="1">
    <location>
        <begin position="1"/>
        <end position="580"/>
    </location>
</feature>
<evidence type="ECO:0008006" key="4">
    <source>
        <dbReference type="Google" id="ProtNLM"/>
    </source>
</evidence>
<feature type="compositionally biased region" description="Basic and acidic residues" evidence="1">
    <location>
        <begin position="346"/>
        <end position="359"/>
    </location>
</feature>
<evidence type="ECO:0000313" key="2">
    <source>
        <dbReference type="EnsemblMetazoa" id="G35179.2:cds"/>
    </source>
</evidence>
<feature type="compositionally biased region" description="Polar residues" evidence="1">
    <location>
        <begin position="360"/>
        <end position="380"/>
    </location>
</feature>
<proteinExistence type="predicted"/>
<feature type="compositionally biased region" description="Basic and acidic residues" evidence="1">
    <location>
        <begin position="231"/>
        <end position="259"/>
    </location>
</feature>
<feature type="compositionally biased region" description="Basic and acidic residues" evidence="1">
    <location>
        <begin position="400"/>
        <end position="413"/>
    </location>
</feature>
<feature type="compositionally biased region" description="Basic and acidic residues" evidence="1">
    <location>
        <begin position="467"/>
        <end position="497"/>
    </location>
</feature>
<feature type="compositionally biased region" description="Basic and acidic residues" evidence="1">
    <location>
        <begin position="315"/>
        <end position="332"/>
    </location>
</feature>
<feature type="compositionally biased region" description="Basic and acidic residues" evidence="1">
    <location>
        <begin position="570"/>
        <end position="580"/>
    </location>
</feature>
<name>A0A8W8MUW1_MAGGI</name>
<feature type="compositionally biased region" description="Polar residues" evidence="1">
    <location>
        <begin position="298"/>
        <end position="309"/>
    </location>
</feature>
<feature type="compositionally biased region" description="Polar residues" evidence="1">
    <location>
        <begin position="513"/>
        <end position="530"/>
    </location>
</feature>
<feature type="compositionally biased region" description="Basic and acidic residues" evidence="1">
    <location>
        <begin position="194"/>
        <end position="220"/>
    </location>
</feature>
<feature type="compositionally biased region" description="Basic and acidic residues" evidence="1">
    <location>
        <begin position="268"/>
        <end position="297"/>
    </location>
</feature>
<feature type="compositionally biased region" description="Polar residues" evidence="1">
    <location>
        <begin position="221"/>
        <end position="230"/>
    </location>
</feature>
<feature type="region of interest" description="Disordered" evidence="1">
    <location>
        <begin position="678"/>
        <end position="712"/>
    </location>
</feature>
<keyword evidence="3" id="KW-1185">Reference proteome</keyword>
<protein>
    <recommendedName>
        <fullName evidence="4">Halomucin</fullName>
    </recommendedName>
</protein>
<sequence length="818" mass="94143">MSDTEKEKEDKKEQQKSKEEADDEQRHTADDKEKDDDTGARKVTFDSHGDNSNESKTQVDPSAENNDVLKNKNGTENKQQDKEAEKGNNMDLVDLERIESENQTVNTETRDSNSNTEPEQNSKRKGSPEPEQSKHVTESTSKDNDNKENNGDKNKSEEKGGDGYVPLDQLWSSPKREFKGSERQYSTVSTSSYLERKRSEEKAKTESQTESDEPGKRVERQYSTVSTSSYLERKRLEEKARTESQTESGEPEKRPERKYSSVSTSSYLERKRSEERAKAASQTESEKPEEQRDDSVKETSLNSSDNKTLIQPIGDTKDSKEDDGKNEERKLNVVEPSKTNDEDDAKDVSDYNKEARNSKESSNAQRRVSDSENTSESAGSPKQKDQSKTDYSQNETDEATNEKQIADRGRKNEVDEDDWRYEEKTSDNDDNRENEEVTIPIAHEEDEYKEEKFDSESEDNISVHDTTQYKEEPQREPEKEPVKQTKEPQMKKKDQPKKGSYPSPSPRPSSQPNRNTQRPVARSAQPTSRPGESRRALSPAQMKSPRNPSTPRSRQRPKTTPGGPRVHSRIGSEDGQKRQKEFFKAELTRLQRSLKDESSKITKPKHREHYPFVWTSLEPYYNTYVARFLIDAQEEAIYHPITRKTPAEDPQPGYVSRNTAIGLCDPWTDLRMDRELLPRLETPSKKSRAKGQQNAKKGKKEKPPKQGSTRLPKFPVVEFSSGKENATKCFPYSEVPKFRQEVMGRYKHDAPKKVNADYSRTKDDFYRMDLDRLDEVHPINRRHMRKAYFAYLQNTPGSKKAIKECVKDLNGEQEQEVH</sequence>
<evidence type="ECO:0000256" key="1">
    <source>
        <dbReference type="SAM" id="MobiDB-lite"/>
    </source>
</evidence>
<reference evidence="2" key="1">
    <citation type="submission" date="2022-08" db="UniProtKB">
        <authorList>
            <consortium name="EnsemblMetazoa"/>
        </authorList>
    </citation>
    <scope>IDENTIFICATION</scope>
    <source>
        <strain evidence="2">05x7-T-G4-1.051#20</strain>
    </source>
</reference>
<dbReference type="Proteomes" id="UP000005408">
    <property type="component" value="Unassembled WGS sequence"/>
</dbReference>